<evidence type="ECO:0000313" key="2">
    <source>
        <dbReference type="EMBL" id="GFS53536.1"/>
    </source>
</evidence>
<keyword evidence="3" id="KW-1185">Reference proteome</keyword>
<evidence type="ECO:0000256" key="1">
    <source>
        <dbReference type="SAM" id="MobiDB-lite"/>
    </source>
</evidence>
<proteinExistence type="predicted"/>
<dbReference type="AlphaFoldDB" id="A0A8X6JAZ7"/>
<reference evidence="2" key="1">
    <citation type="submission" date="2020-08" db="EMBL/GenBank/DDBJ databases">
        <title>Multicomponent nature underlies the extraordinary mechanical properties of spider dragline silk.</title>
        <authorList>
            <person name="Kono N."/>
            <person name="Nakamura H."/>
            <person name="Mori M."/>
            <person name="Yoshida Y."/>
            <person name="Ohtoshi R."/>
            <person name="Malay A.D."/>
            <person name="Moran D.A.P."/>
            <person name="Tomita M."/>
            <person name="Numata K."/>
            <person name="Arakawa K."/>
        </authorList>
    </citation>
    <scope>NUCLEOTIDE SEQUENCE</scope>
</reference>
<dbReference type="Proteomes" id="UP000886998">
    <property type="component" value="Unassembled WGS sequence"/>
</dbReference>
<accession>A0A8X6JAZ7</accession>
<feature type="compositionally biased region" description="Basic and acidic residues" evidence="1">
    <location>
        <begin position="7"/>
        <end position="37"/>
    </location>
</feature>
<dbReference type="OrthoDB" id="10482947at2759"/>
<feature type="region of interest" description="Disordered" evidence="1">
    <location>
        <begin position="1"/>
        <end position="37"/>
    </location>
</feature>
<organism evidence="2 3">
    <name type="scientific">Trichonephila inaurata madagascariensis</name>
    <dbReference type="NCBI Taxonomy" id="2747483"/>
    <lineage>
        <taxon>Eukaryota</taxon>
        <taxon>Metazoa</taxon>
        <taxon>Ecdysozoa</taxon>
        <taxon>Arthropoda</taxon>
        <taxon>Chelicerata</taxon>
        <taxon>Arachnida</taxon>
        <taxon>Araneae</taxon>
        <taxon>Araneomorphae</taxon>
        <taxon>Entelegynae</taxon>
        <taxon>Araneoidea</taxon>
        <taxon>Nephilidae</taxon>
        <taxon>Trichonephila</taxon>
        <taxon>Trichonephila inaurata</taxon>
    </lineage>
</organism>
<evidence type="ECO:0000313" key="3">
    <source>
        <dbReference type="Proteomes" id="UP000886998"/>
    </source>
</evidence>
<dbReference type="EMBL" id="BMAV01026814">
    <property type="protein sequence ID" value="GFS53536.1"/>
    <property type="molecule type" value="Genomic_DNA"/>
</dbReference>
<comment type="caution">
    <text evidence="2">The sequence shown here is derived from an EMBL/GenBank/DDBJ whole genome shotgun (WGS) entry which is preliminary data.</text>
</comment>
<gene>
    <name evidence="2" type="ORF">TNIN_47011</name>
</gene>
<sequence>MLSGIEEETKDKMMQKGAGKDLCTKQNERRQKIRKTETNELTKGVVLGTAPKRDLYGGGEKKEDSFEFSLSAAWNKLALNPSSSIELSFAQNKRSSNLNKHTQKSKHFFVFVCVSWSLPAFSWSLSHKMHLQDSGTFPRLCCFEMEISLRNRNEMNGAGKFYSAAVNNIRFYAIFLGYCTAHSASHLK</sequence>
<protein>
    <submittedName>
        <fullName evidence="2">Uncharacterized protein</fullName>
    </submittedName>
</protein>
<name>A0A8X6JAZ7_9ARAC</name>